<proteinExistence type="predicted"/>
<evidence type="ECO:0000313" key="3">
    <source>
        <dbReference type="Proteomes" id="UP000614287"/>
    </source>
</evidence>
<accession>A0A8J3CP08</accession>
<comment type="caution">
    <text evidence="2">The sequence shown here is derived from an EMBL/GenBank/DDBJ whole genome shotgun (WGS) entry which is preliminary data.</text>
</comment>
<dbReference type="EMBL" id="BMZG01000012">
    <property type="protein sequence ID" value="GHA78426.1"/>
    <property type="molecule type" value="Genomic_DNA"/>
</dbReference>
<dbReference type="Pfam" id="PF18788">
    <property type="entry name" value="DarA_N"/>
    <property type="match status" value="1"/>
</dbReference>
<protein>
    <recommendedName>
        <fullName evidence="1">Defence against restriction A N-terminal domain-containing protein</fullName>
    </recommendedName>
</protein>
<feature type="domain" description="Defence against restriction A N-terminal" evidence="1">
    <location>
        <begin position="8"/>
        <end position="98"/>
    </location>
</feature>
<dbReference type="Proteomes" id="UP000614287">
    <property type="component" value="Unassembled WGS sequence"/>
</dbReference>
<gene>
    <name evidence="2" type="ORF">GCM10009007_19310</name>
</gene>
<reference evidence="2" key="2">
    <citation type="submission" date="2020-09" db="EMBL/GenBank/DDBJ databases">
        <authorList>
            <person name="Sun Q."/>
            <person name="Kim S."/>
        </authorList>
    </citation>
    <scope>NUCLEOTIDE SEQUENCE</scope>
    <source>
        <strain evidence="2">KCTC 32501</strain>
    </source>
</reference>
<dbReference type="InterPro" id="IPR041140">
    <property type="entry name" value="DarA_N"/>
</dbReference>
<keyword evidence="3" id="KW-1185">Reference proteome</keyword>
<dbReference type="AlphaFoldDB" id="A0A8J3CP08"/>
<sequence length="159" mass="16946">MPSPNFIFDFDKMGTQKDAATKNVVKYFAQASCPVVSANVSTTKRTSGVSYREMSLTFADSQNVIFQIKSSGDIFKVKLNGKDLAIRAQDDQLKAIAQITDRLAGGRSAFQAKLAKAMAATPAEAGLKSTVKTIEAQLIEQIAALDEAIAEVQGKLAAA</sequence>
<evidence type="ECO:0000313" key="2">
    <source>
        <dbReference type="EMBL" id="GHA78426.1"/>
    </source>
</evidence>
<organism evidence="2 3">
    <name type="scientific">Formosimonas limnophila</name>
    <dbReference type="NCBI Taxonomy" id="1384487"/>
    <lineage>
        <taxon>Bacteria</taxon>
        <taxon>Pseudomonadati</taxon>
        <taxon>Pseudomonadota</taxon>
        <taxon>Betaproteobacteria</taxon>
        <taxon>Burkholderiales</taxon>
        <taxon>Burkholderiaceae</taxon>
        <taxon>Formosimonas</taxon>
    </lineage>
</organism>
<name>A0A8J3CP08_9BURK</name>
<reference evidence="2" key="1">
    <citation type="journal article" date="2014" name="Int. J. Syst. Evol. Microbiol.">
        <title>Complete genome sequence of Corynebacterium casei LMG S-19264T (=DSM 44701T), isolated from a smear-ripened cheese.</title>
        <authorList>
            <consortium name="US DOE Joint Genome Institute (JGI-PGF)"/>
            <person name="Walter F."/>
            <person name="Albersmeier A."/>
            <person name="Kalinowski J."/>
            <person name="Ruckert C."/>
        </authorList>
    </citation>
    <scope>NUCLEOTIDE SEQUENCE</scope>
    <source>
        <strain evidence="2">KCTC 32501</strain>
    </source>
</reference>
<evidence type="ECO:0000259" key="1">
    <source>
        <dbReference type="Pfam" id="PF18788"/>
    </source>
</evidence>
<dbReference type="RefSeq" id="WP_189493765.1">
    <property type="nucleotide sequence ID" value="NZ_BMZG01000012.1"/>
</dbReference>